<organism evidence="2">
    <name type="scientific">Siphoviridae sp. ctqPo10</name>
    <dbReference type="NCBI Taxonomy" id="2827948"/>
    <lineage>
        <taxon>Viruses</taxon>
        <taxon>Duplodnaviria</taxon>
        <taxon>Heunggongvirae</taxon>
        <taxon>Uroviricota</taxon>
        <taxon>Caudoviricetes</taxon>
    </lineage>
</organism>
<dbReference type="Pfam" id="PF13443">
    <property type="entry name" value="HTH_26"/>
    <property type="match status" value="1"/>
</dbReference>
<name>A0A8S5SUG9_9CAUD</name>
<keyword evidence="2" id="KW-0238">DNA-binding</keyword>
<dbReference type="EMBL" id="BK032682">
    <property type="protein sequence ID" value="DAF54600.1"/>
    <property type="molecule type" value="Genomic_DNA"/>
</dbReference>
<feature type="domain" description="HTH cro/C1-type" evidence="1">
    <location>
        <begin position="5"/>
        <end position="60"/>
    </location>
</feature>
<dbReference type="GO" id="GO:0003677">
    <property type="term" value="F:DNA binding"/>
    <property type="evidence" value="ECO:0007669"/>
    <property type="project" value="UniProtKB-KW"/>
</dbReference>
<sequence length="69" mass="7706">MKVILKETLEKQGKSQYWLAKETGIAQSTLSNLCANKTSKIDFLVLQKICNALDCDITDIISVNESDDK</sequence>
<dbReference type="PROSITE" id="PS50943">
    <property type="entry name" value="HTH_CROC1"/>
    <property type="match status" value="1"/>
</dbReference>
<evidence type="ECO:0000259" key="1">
    <source>
        <dbReference type="PROSITE" id="PS50943"/>
    </source>
</evidence>
<dbReference type="CDD" id="cd00093">
    <property type="entry name" value="HTH_XRE"/>
    <property type="match status" value="1"/>
</dbReference>
<reference evidence="2" key="1">
    <citation type="journal article" date="2021" name="Proc. Natl. Acad. Sci. U.S.A.">
        <title>A Catalog of Tens of Thousands of Viruses from Human Metagenomes Reveals Hidden Associations with Chronic Diseases.</title>
        <authorList>
            <person name="Tisza M.J."/>
            <person name="Buck C.B."/>
        </authorList>
    </citation>
    <scope>NUCLEOTIDE SEQUENCE</scope>
    <source>
        <strain evidence="2">CtqPo10</strain>
    </source>
</reference>
<dbReference type="SMART" id="SM00530">
    <property type="entry name" value="HTH_XRE"/>
    <property type="match status" value="1"/>
</dbReference>
<protein>
    <submittedName>
        <fullName evidence="2">Cro/C1-type HTH DNA-binding domain protein</fullName>
    </submittedName>
</protein>
<dbReference type="InterPro" id="IPR010982">
    <property type="entry name" value="Lambda_DNA-bd_dom_sf"/>
</dbReference>
<dbReference type="InterPro" id="IPR001387">
    <property type="entry name" value="Cro/C1-type_HTH"/>
</dbReference>
<dbReference type="Gene3D" id="1.10.260.40">
    <property type="entry name" value="lambda repressor-like DNA-binding domains"/>
    <property type="match status" value="1"/>
</dbReference>
<dbReference type="SUPFAM" id="SSF47413">
    <property type="entry name" value="lambda repressor-like DNA-binding domains"/>
    <property type="match status" value="1"/>
</dbReference>
<accession>A0A8S5SUG9</accession>
<proteinExistence type="predicted"/>
<evidence type="ECO:0000313" key="2">
    <source>
        <dbReference type="EMBL" id="DAF54600.1"/>
    </source>
</evidence>